<dbReference type="SMART" id="SM00131">
    <property type="entry name" value="KU"/>
    <property type="match status" value="4"/>
</dbReference>
<dbReference type="InterPro" id="IPR050098">
    <property type="entry name" value="TFPI/VKTCI-like"/>
</dbReference>
<evidence type="ECO:0000256" key="3">
    <source>
        <dbReference type="ARBA" id="ARBA00022690"/>
    </source>
</evidence>
<feature type="region of interest" description="Disordered" evidence="6">
    <location>
        <begin position="674"/>
        <end position="762"/>
    </location>
</feature>
<sequence>MGFTVSEGKSCTPVRYYYNSRIGVCVPTCSQNAPFSTRTECALTCRSTLACFIRTQHQRCRGRRRVVVFRFNVHKGKCYAEKGCSYEGNNFPTLKECMSTCGAGAGSTKVSGGDEEGGSSSEQRVQEQALLPQLPGQIPANLAVPTRPELPNIWKPPSILQLTKEKPLLPGVSSTFPDQNTAALPDTRMQSEVQLRDPRCSVQISNTTLTCNTSKLYYDQNAHLCKATCSRLAPFESRSECNNICRSAVVCFEKSQPELCKTSSTNIAFYFDALKGMCYARTGCSYRGNNFPTIQECKDTCSPYAGYRGLTEVINESAVGPINTRPSQPSIKDLGHPYLSNVAEEEKKPPGSQPGTRVPPSTGPVLTHPLVRLPSASDTAIKLLIAHKDPMCRISHLKFAASNCTHHYYYFHQASRLCKPTCSETAPFAARSACDKICRSAVVCFHQSEEEDCESRHKVSAFFFDPMKGICLGKTGCSNRGNNFPTLLECALTCATYTGSQGIIEVSAAQLNVSSGKEPPKQPFKQQPTEKPSNTSLVPKATANLPTALSDTGVMPARPRQDHRCNITVSNVEVMSCKTYMYYFDPRTRLCDPTCSNVAPFQSRRECVGICRSVLVCFVQRAQDMCIGARNITVYYYNPRKGRCIAGKSCTYIGNNFPTLDECRRTCGAFTGIEEPGEEDSSKVIPEINTKPTKEEPGGPEAEVKDTGTTRAPTLPPSGALSQSGAAPTSRPNELVKGTSLSTNTARKPPTMTKPSENEIGPTMPKRNSRCLIFFPDSTQSYCKARRYYFDIRRHLCMPTCSKWAPFQSSSECTAVCRGVLACFLERRNVSCKMHAKFIVFYYDFNSGLCVRGEGCSYSGNNFPTMEECQLTCISRVREPEKVGGGIGVPKALSSTPSEELQIQNQPNMPVVLPFLPQPPTQHPATQQQTNPPEVQPIQQTVTAPQQSAPTAPLVQEHAMQNQSSLSNTVAPILAKQPPTAVLPSVEDNIKQQESNTQMGSSFTKQPSKLQGNTTVLPQLSPSISPKHSNISPVVSPNQQQNQQGPTESSKFPQVPKLTTQQASSGATQTDGNSMELQLPAPVVSQTLPQTTKYQLGTTITSRNQQLVYQQQSPRNKAPNQYWTASQEANNQMFQMYPRPLLFGIP</sequence>
<feature type="region of interest" description="Disordered" evidence="6">
    <location>
        <begin position="992"/>
        <end position="1074"/>
    </location>
</feature>
<feature type="compositionally biased region" description="Basic and acidic residues" evidence="6">
    <location>
        <begin position="692"/>
        <end position="708"/>
    </location>
</feature>
<dbReference type="PANTHER" id="PTHR10083:SF217">
    <property type="entry name" value="BOOPHILIN-H2"/>
    <property type="match status" value="1"/>
</dbReference>
<feature type="compositionally biased region" description="Polar residues" evidence="6">
    <location>
        <begin position="992"/>
        <end position="1031"/>
    </location>
</feature>
<name>L7LTQ9_RHIPC</name>
<protein>
    <submittedName>
        <fullName evidence="8">Putative heptalaris</fullName>
    </submittedName>
</protein>
<feature type="compositionally biased region" description="Low complexity" evidence="6">
    <location>
        <begin position="523"/>
        <end position="532"/>
    </location>
</feature>
<dbReference type="SUPFAM" id="SSF57362">
    <property type="entry name" value="BPTI-like"/>
    <property type="match status" value="5"/>
</dbReference>
<dbReference type="Gene3D" id="4.10.410.10">
    <property type="entry name" value="Pancreatic trypsin inhibitor Kunitz domain"/>
    <property type="match status" value="5"/>
</dbReference>
<evidence type="ECO:0000256" key="5">
    <source>
        <dbReference type="ARBA" id="ARBA00023157"/>
    </source>
</evidence>
<dbReference type="AlphaFoldDB" id="L7LTQ9"/>
<reference evidence="8" key="2">
    <citation type="journal article" date="2015" name="J. Proteomics">
        <title>Sexual differences in the sialomes of the zebra tick, Rhipicephalus pulchellus.</title>
        <authorList>
            <person name="Tan A.W."/>
            <person name="Francischetti I.M."/>
            <person name="Slovak M."/>
            <person name="Kini R.M."/>
            <person name="Ribeiro J.M."/>
        </authorList>
    </citation>
    <scope>NUCLEOTIDE SEQUENCE</scope>
    <source>
        <tissue evidence="8">Salivary gland</tissue>
    </source>
</reference>
<dbReference type="GO" id="GO:0005615">
    <property type="term" value="C:extracellular space"/>
    <property type="evidence" value="ECO:0007669"/>
    <property type="project" value="TreeGrafter"/>
</dbReference>
<accession>L7LTQ9</accession>
<feature type="region of interest" description="Disordered" evidence="6">
    <location>
        <begin position="514"/>
        <end position="538"/>
    </location>
</feature>
<dbReference type="GO" id="GO:0004867">
    <property type="term" value="F:serine-type endopeptidase inhibitor activity"/>
    <property type="evidence" value="ECO:0007669"/>
    <property type="project" value="UniProtKB-KW"/>
</dbReference>
<keyword evidence="5" id="KW-1015">Disulfide bond</keyword>
<feature type="region of interest" description="Disordered" evidence="6">
    <location>
        <begin position="343"/>
        <end position="365"/>
    </location>
</feature>
<feature type="compositionally biased region" description="Low complexity" evidence="6">
    <location>
        <begin position="1059"/>
        <end position="1070"/>
    </location>
</feature>
<proteinExistence type="evidence at transcript level"/>
<evidence type="ECO:0000256" key="2">
    <source>
        <dbReference type="ARBA" id="ARBA00022525"/>
    </source>
</evidence>
<dbReference type="PANTHER" id="PTHR10083">
    <property type="entry name" value="KUNITZ-TYPE PROTEASE INHIBITOR-RELATED"/>
    <property type="match status" value="1"/>
</dbReference>
<evidence type="ECO:0000313" key="8">
    <source>
        <dbReference type="EMBL" id="JAA54219.1"/>
    </source>
</evidence>
<dbReference type="CDD" id="cd00109">
    <property type="entry name" value="Kunitz-type"/>
    <property type="match status" value="1"/>
</dbReference>
<feature type="domain" description="BPTI/Kunitz inhibitor" evidence="7">
    <location>
        <begin position="823"/>
        <end position="873"/>
    </location>
</feature>
<comment type="subcellular location">
    <subcellularLocation>
        <location evidence="1">Secreted</location>
    </subcellularLocation>
</comment>
<keyword evidence="2" id="KW-0964">Secreted</keyword>
<organism evidence="8">
    <name type="scientific">Rhipicephalus pulchellus</name>
    <name type="common">Yellow backed tick</name>
    <name type="synonym">Dermacentor pulchellus</name>
    <dbReference type="NCBI Taxonomy" id="72859"/>
    <lineage>
        <taxon>Eukaryota</taxon>
        <taxon>Metazoa</taxon>
        <taxon>Ecdysozoa</taxon>
        <taxon>Arthropoda</taxon>
        <taxon>Chelicerata</taxon>
        <taxon>Arachnida</taxon>
        <taxon>Acari</taxon>
        <taxon>Parasitiformes</taxon>
        <taxon>Ixodida</taxon>
        <taxon>Ixodoidea</taxon>
        <taxon>Ixodidae</taxon>
        <taxon>Rhipicephalinae</taxon>
        <taxon>Rhipicephalus</taxon>
        <taxon>Rhipicephalus</taxon>
    </lineage>
</organism>
<keyword evidence="4" id="KW-0722">Serine protease inhibitor</keyword>
<dbReference type="InterPro" id="IPR002223">
    <property type="entry name" value="Kunitz_BPTI"/>
</dbReference>
<evidence type="ECO:0000256" key="4">
    <source>
        <dbReference type="ARBA" id="ARBA00022900"/>
    </source>
</evidence>
<reference evidence="8" key="1">
    <citation type="submission" date="2012-11" db="EMBL/GenBank/DDBJ databases">
        <authorList>
            <person name="Lucero-Rivera Y.E."/>
            <person name="Tovar-Ramirez D."/>
        </authorList>
    </citation>
    <scope>NUCLEOTIDE SEQUENCE</scope>
    <source>
        <tissue evidence="8">Salivary gland</tissue>
    </source>
</reference>
<dbReference type="EMBL" id="GACK01010815">
    <property type="protein sequence ID" value="JAA54219.1"/>
    <property type="molecule type" value="mRNA"/>
</dbReference>
<dbReference type="PROSITE" id="PS50279">
    <property type="entry name" value="BPTI_KUNITZ_2"/>
    <property type="match status" value="1"/>
</dbReference>
<keyword evidence="3" id="KW-0646">Protease inhibitor</keyword>
<evidence type="ECO:0000256" key="6">
    <source>
        <dbReference type="SAM" id="MobiDB-lite"/>
    </source>
</evidence>
<dbReference type="InterPro" id="IPR036880">
    <property type="entry name" value="Kunitz_BPTI_sf"/>
</dbReference>
<evidence type="ECO:0000259" key="7">
    <source>
        <dbReference type="PROSITE" id="PS50279"/>
    </source>
</evidence>
<feature type="compositionally biased region" description="Polar residues" evidence="6">
    <location>
        <begin position="720"/>
        <end position="732"/>
    </location>
</feature>
<evidence type="ECO:0000256" key="1">
    <source>
        <dbReference type="ARBA" id="ARBA00004613"/>
    </source>
</evidence>
<feature type="compositionally biased region" description="Low complexity" evidence="6">
    <location>
        <begin position="1032"/>
        <end position="1044"/>
    </location>
</feature>